<keyword evidence="2" id="KW-0805">Transcription regulation</keyword>
<sequence>MDLVDLRVFVRVVDQGSITRGAQDVGLSLPAASARIRALEAEAGVVLLERQRRGVVPTPAGLTLLRHARVILRQMRDLHDALDDEARRLSGAVRLVANTAALAEALPERLAAFLRASPSLTLDLEERPSVEGARDVREGRADLAIIADSADTEGLTTALFHLDRLMLAVPSGHPLAARAQVAFAEALDNPFLGLGAERALQRHLSAQARRLGHPLHLRARLPSLEGVCRLVAGQAGVAVVPNPAHPLALPVVLVPLSDPWATRRLLLASGPLEHLSRPAQTLRHFLLT</sequence>
<keyword evidence="7" id="KW-1185">Reference proteome</keyword>
<dbReference type="InterPro" id="IPR050950">
    <property type="entry name" value="HTH-type_LysR_regulators"/>
</dbReference>
<evidence type="ECO:0000313" key="6">
    <source>
        <dbReference type="EMBL" id="CCG07242.1"/>
    </source>
</evidence>
<evidence type="ECO:0000256" key="4">
    <source>
        <dbReference type="ARBA" id="ARBA00023163"/>
    </source>
</evidence>
<dbReference type="SUPFAM" id="SSF53850">
    <property type="entry name" value="Periplasmic binding protein-like II"/>
    <property type="match status" value="1"/>
</dbReference>
<evidence type="ECO:0000256" key="3">
    <source>
        <dbReference type="ARBA" id="ARBA00023125"/>
    </source>
</evidence>
<dbReference type="HOGENOM" id="CLU_039613_6_0_5"/>
<dbReference type="SUPFAM" id="SSF46785">
    <property type="entry name" value="Winged helix' DNA-binding domain"/>
    <property type="match status" value="1"/>
</dbReference>
<dbReference type="Gene3D" id="3.40.190.290">
    <property type="match status" value="1"/>
</dbReference>
<name>H6SPX2_PARPM</name>
<dbReference type="OrthoDB" id="9785974at2"/>
<dbReference type="Proteomes" id="UP000033220">
    <property type="component" value="Chromosome DSM 122"/>
</dbReference>
<keyword evidence="3" id="KW-0238">DNA-binding</keyword>
<dbReference type="PROSITE" id="PS50931">
    <property type="entry name" value="HTH_LYSR"/>
    <property type="match status" value="1"/>
</dbReference>
<evidence type="ECO:0000313" key="7">
    <source>
        <dbReference type="Proteomes" id="UP000033220"/>
    </source>
</evidence>
<feature type="domain" description="HTH lysR-type" evidence="5">
    <location>
        <begin position="1"/>
        <end position="58"/>
    </location>
</feature>
<dbReference type="EMBL" id="HE663493">
    <property type="protein sequence ID" value="CCG07242.1"/>
    <property type="molecule type" value="Genomic_DNA"/>
</dbReference>
<evidence type="ECO:0000259" key="5">
    <source>
        <dbReference type="PROSITE" id="PS50931"/>
    </source>
</evidence>
<evidence type="ECO:0000256" key="1">
    <source>
        <dbReference type="ARBA" id="ARBA00009437"/>
    </source>
</evidence>
<protein>
    <submittedName>
        <fullName evidence="6">Transcriptional regulator, LysR family</fullName>
    </submittedName>
</protein>
<dbReference type="GO" id="GO:0003700">
    <property type="term" value="F:DNA-binding transcription factor activity"/>
    <property type="evidence" value="ECO:0007669"/>
    <property type="project" value="InterPro"/>
</dbReference>
<dbReference type="eggNOG" id="COG0583">
    <property type="taxonomic scope" value="Bacteria"/>
</dbReference>
<dbReference type="FunFam" id="1.10.10.10:FF:000001">
    <property type="entry name" value="LysR family transcriptional regulator"/>
    <property type="match status" value="1"/>
</dbReference>
<accession>H6SPX2</accession>
<dbReference type="InterPro" id="IPR036388">
    <property type="entry name" value="WH-like_DNA-bd_sf"/>
</dbReference>
<dbReference type="PANTHER" id="PTHR30419:SF2">
    <property type="entry name" value="LYSR FAMILY TRANSCRIPTIONAL REGULATOR"/>
    <property type="match status" value="1"/>
</dbReference>
<evidence type="ECO:0000256" key="2">
    <source>
        <dbReference type="ARBA" id="ARBA00023015"/>
    </source>
</evidence>
<proteinExistence type="inferred from homology"/>
<dbReference type="InterPro" id="IPR005119">
    <property type="entry name" value="LysR_subst-bd"/>
</dbReference>
<dbReference type="Pfam" id="PF03466">
    <property type="entry name" value="LysR_substrate"/>
    <property type="match status" value="1"/>
</dbReference>
<dbReference type="Pfam" id="PF00126">
    <property type="entry name" value="HTH_1"/>
    <property type="match status" value="1"/>
</dbReference>
<dbReference type="GO" id="GO:0003677">
    <property type="term" value="F:DNA binding"/>
    <property type="evidence" value="ECO:0007669"/>
    <property type="project" value="UniProtKB-KW"/>
</dbReference>
<gene>
    <name evidence="6" type="ORF">RSPPHO_00616</name>
</gene>
<dbReference type="AlphaFoldDB" id="H6SPX2"/>
<dbReference type="GO" id="GO:0005829">
    <property type="term" value="C:cytosol"/>
    <property type="evidence" value="ECO:0007669"/>
    <property type="project" value="TreeGrafter"/>
</dbReference>
<reference evidence="6 7" key="1">
    <citation type="submission" date="2012-02" db="EMBL/GenBank/DDBJ databases">
        <title>Shotgun genome sequence of Phaeospirillum photometricum DSM 122.</title>
        <authorList>
            <person name="Duquesne K."/>
            <person name="Sturgis J."/>
        </authorList>
    </citation>
    <scope>NUCLEOTIDE SEQUENCE [LARGE SCALE GENOMIC DNA]</scope>
    <source>
        <strain evidence="7">DSM122</strain>
    </source>
</reference>
<dbReference type="PANTHER" id="PTHR30419">
    <property type="entry name" value="HTH-TYPE TRANSCRIPTIONAL REGULATOR YBHD"/>
    <property type="match status" value="1"/>
</dbReference>
<dbReference type="InterPro" id="IPR036390">
    <property type="entry name" value="WH_DNA-bd_sf"/>
</dbReference>
<dbReference type="Gene3D" id="1.10.10.10">
    <property type="entry name" value="Winged helix-like DNA-binding domain superfamily/Winged helix DNA-binding domain"/>
    <property type="match status" value="1"/>
</dbReference>
<dbReference type="KEGG" id="rpm:RSPPHO_00616"/>
<dbReference type="RefSeq" id="WP_014413882.1">
    <property type="nucleotide sequence ID" value="NC_017059.1"/>
</dbReference>
<keyword evidence="4" id="KW-0804">Transcription</keyword>
<comment type="similarity">
    <text evidence="1">Belongs to the LysR transcriptional regulatory family.</text>
</comment>
<organism evidence="6 7">
    <name type="scientific">Pararhodospirillum photometricum DSM 122</name>
    <dbReference type="NCBI Taxonomy" id="1150469"/>
    <lineage>
        <taxon>Bacteria</taxon>
        <taxon>Pseudomonadati</taxon>
        <taxon>Pseudomonadota</taxon>
        <taxon>Alphaproteobacteria</taxon>
        <taxon>Rhodospirillales</taxon>
        <taxon>Rhodospirillaceae</taxon>
        <taxon>Pararhodospirillum</taxon>
    </lineage>
</organism>
<dbReference type="InterPro" id="IPR000847">
    <property type="entry name" value="LysR_HTH_N"/>
</dbReference>
<dbReference type="STRING" id="1150469.RSPPHO_00616"/>
<dbReference type="PATRIC" id="fig|1150469.3.peg.718"/>